<dbReference type="Gene3D" id="3.30.1490.20">
    <property type="entry name" value="ATP-grasp fold, A domain"/>
    <property type="match status" value="1"/>
</dbReference>
<evidence type="ECO:0000313" key="7">
    <source>
        <dbReference type="Proteomes" id="UP000234626"/>
    </source>
</evidence>
<keyword evidence="2 4" id="KW-0547">Nucleotide-binding</keyword>
<dbReference type="Pfam" id="PF18130">
    <property type="entry name" value="ATPgrasp_N"/>
    <property type="match status" value="1"/>
</dbReference>
<dbReference type="AlphaFoldDB" id="A0A2N5EJG5"/>
<dbReference type="SUPFAM" id="SSF56059">
    <property type="entry name" value="Glutathione synthetase ATP-binding domain-like"/>
    <property type="match status" value="1"/>
</dbReference>
<proteinExistence type="predicted"/>
<dbReference type="PANTHER" id="PTHR43585">
    <property type="entry name" value="FUMIPYRROLE BIOSYNTHESIS PROTEIN C"/>
    <property type="match status" value="1"/>
</dbReference>
<dbReference type="OrthoDB" id="9803907at2"/>
<gene>
    <name evidence="6" type="ORF">CYR34_17285</name>
</gene>
<organism evidence="6 7">
    <name type="scientific">Chimaeribacter arupi</name>
    <dbReference type="NCBI Taxonomy" id="2060066"/>
    <lineage>
        <taxon>Bacteria</taxon>
        <taxon>Pseudomonadati</taxon>
        <taxon>Pseudomonadota</taxon>
        <taxon>Gammaproteobacteria</taxon>
        <taxon>Enterobacterales</taxon>
        <taxon>Yersiniaceae</taxon>
        <taxon>Chimaeribacter</taxon>
    </lineage>
</organism>
<dbReference type="PANTHER" id="PTHR43585:SF2">
    <property type="entry name" value="ATP-GRASP ENZYME FSQD"/>
    <property type="match status" value="1"/>
</dbReference>
<dbReference type="InterPro" id="IPR041472">
    <property type="entry name" value="BL00235/CARNS1_N"/>
</dbReference>
<dbReference type="Gene3D" id="3.30.470.20">
    <property type="entry name" value="ATP-grasp fold, B domain"/>
    <property type="match status" value="1"/>
</dbReference>
<evidence type="ECO:0000256" key="2">
    <source>
        <dbReference type="ARBA" id="ARBA00022741"/>
    </source>
</evidence>
<keyword evidence="1" id="KW-0436">Ligase</keyword>
<keyword evidence="3 4" id="KW-0067">ATP-binding</keyword>
<dbReference type="Gene3D" id="3.40.50.20">
    <property type="match status" value="1"/>
</dbReference>
<protein>
    <recommendedName>
        <fullName evidence="5">ATP-grasp domain-containing protein</fullName>
    </recommendedName>
</protein>
<dbReference type="GO" id="GO:0016874">
    <property type="term" value="F:ligase activity"/>
    <property type="evidence" value="ECO:0007669"/>
    <property type="project" value="UniProtKB-KW"/>
</dbReference>
<name>A0A2N5EJG5_9GAMM</name>
<dbReference type="Pfam" id="PF13535">
    <property type="entry name" value="ATP-grasp_4"/>
    <property type="match status" value="1"/>
</dbReference>
<evidence type="ECO:0000256" key="3">
    <source>
        <dbReference type="ARBA" id="ARBA00022840"/>
    </source>
</evidence>
<comment type="caution">
    <text evidence="6">The sequence shown here is derived from an EMBL/GenBank/DDBJ whole genome shotgun (WGS) entry which is preliminary data.</text>
</comment>
<keyword evidence="7" id="KW-1185">Reference proteome</keyword>
<reference evidence="6 7" key="1">
    <citation type="submission" date="2017-12" db="EMBL/GenBank/DDBJ databases">
        <title>Characterization of six clinical isolates of Enterochimera gen. nov., a novel genus of the Yersiniaciae family and the three species Enterochimera arupensis sp. nov., Enterochimera coloradensis sp. nov, and Enterochimera californica sp. nov.</title>
        <authorList>
            <person name="Rossi A."/>
            <person name="Fisher M."/>
        </authorList>
    </citation>
    <scope>NUCLEOTIDE SEQUENCE [LARGE SCALE GENOMIC DNA]</scope>
    <source>
        <strain evidence="6 7">2016Iso1</strain>
    </source>
</reference>
<dbReference type="GO" id="GO:0046872">
    <property type="term" value="F:metal ion binding"/>
    <property type="evidence" value="ECO:0007669"/>
    <property type="project" value="InterPro"/>
</dbReference>
<dbReference type="GO" id="GO:0005524">
    <property type="term" value="F:ATP binding"/>
    <property type="evidence" value="ECO:0007669"/>
    <property type="project" value="UniProtKB-UniRule"/>
</dbReference>
<accession>A0A2N5EJG5</accession>
<dbReference type="Proteomes" id="UP000234626">
    <property type="component" value="Unassembled WGS sequence"/>
</dbReference>
<dbReference type="InterPro" id="IPR052032">
    <property type="entry name" value="ATP-dep_AA_Ligase"/>
</dbReference>
<dbReference type="InterPro" id="IPR013815">
    <property type="entry name" value="ATP_grasp_subdomain_1"/>
</dbReference>
<evidence type="ECO:0000256" key="4">
    <source>
        <dbReference type="PROSITE-ProRule" id="PRU00409"/>
    </source>
</evidence>
<evidence type="ECO:0000256" key="1">
    <source>
        <dbReference type="ARBA" id="ARBA00022598"/>
    </source>
</evidence>
<evidence type="ECO:0000313" key="6">
    <source>
        <dbReference type="EMBL" id="PLR45685.1"/>
    </source>
</evidence>
<evidence type="ECO:0000259" key="5">
    <source>
        <dbReference type="PROSITE" id="PS50975"/>
    </source>
</evidence>
<dbReference type="EMBL" id="PJZK01000021">
    <property type="protein sequence ID" value="PLR45685.1"/>
    <property type="molecule type" value="Genomic_DNA"/>
</dbReference>
<sequence length="404" mass="44410">MRPMTRCTTCLTMSVKRKMSMSDKRHILLLGPTDDYFDKVVACGHHVTVLTEPGRLTARQKIRDGVTLLADFRHFPSLLLRASDAHQHTPFDAVISFTEYGMEPAAMIAAALNLPGPDLRSTLICRDKVRTREAVGAHALSALPFAAITDNVQLTQFIADHALPVVVKPRSATGSQQVAILNHPGDALPAIAGDWLVEGFAPGKEYSCETFSVNGRHTLVAVTEKLLGGTSGLVEVGHKILPQTTLTPAFEQWLFQVLEAIELKNGVGHTEIKIEGDTINLIECHNRPGGDRIWQLVELATGIDLITLATRLLCGEAVSVPPPQSRCAAMTYFQFQPGPVTLSSHPFIAPSAWVRWYEWTLKLGDEIAPMTDSFHRHGGFIVDADDHFELNQRIAQVLHETVVR</sequence>
<dbReference type="InterPro" id="IPR011761">
    <property type="entry name" value="ATP-grasp"/>
</dbReference>
<dbReference type="PROSITE" id="PS50975">
    <property type="entry name" value="ATP_GRASP"/>
    <property type="match status" value="1"/>
</dbReference>
<feature type="domain" description="ATP-grasp" evidence="5">
    <location>
        <begin position="132"/>
        <end position="314"/>
    </location>
</feature>